<evidence type="ECO:0000313" key="4">
    <source>
        <dbReference type="EMBL" id="EGG21296.1"/>
    </source>
</evidence>
<accession>F4PR96</accession>
<reference evidence="5" key="1">
    <citation type="journal article" date="2011" name="Genome Res.">
        <title>Phylogeny-wide analysis of social amoeba genomes highlights ancient origins for complex intercellular communication.</title>
        <authorList>
            <person name="Heidel A.J."/>
            <person name="Lawal H.M."/>
            <person name="Felder M."/>
            <person name="Schilde C."/>
            <person name="Helps N.R."/>
            <person name="Tunggal B."/>
            <person name="Rivero F."/>
            <person name="John U."/>
            <person name="Schleicher M."/>
            <person name="Eichinger L."/>
            <person name="Platzer M."/>
            <person name="Noegel A.A."/>
            <person name="Schaap P."/>
            <person name="Gloeckner G."/>
        </authorList>
    </citation>
    <scope>NUCLEOTIDE SEQUENCE [LARGE SCALE GENOMIC DNA]</scope>
    <source>
        <strain evidence="5">SH3</strain>
    </source>
</reference>
<protein>
    <recommendedName>
        <fullName evidence="2">Proteasome assembly chaperone 1</fullName>
    </recommendedName>
</protein>
<dbReference type="EMBL" id="GL883010">
    <property type="protein sequence ID" value="EGG21296.1"/>
    <property type="molecule type" value="Genomic_DNA"/>
</dbReference>
<dbReference type="RefSeq" id="XP_004359146.1">
    <property type="nucleotide sequence ID" value="XM_004359089.1"/>
</dbReference>
<dbReference type="PANTHER" id="PTHR15069:SF1">
    <property type="entry name" value="PROTEASOME ASSEMBLY CHAPERONE 1"/>
    <property type="match status" value="1"/>
</dbReference>
<dbReference type="InterPro" id="IPR016565">
    <property type="entry name" value="Proteasome_assmbl_chp_1"/>
</dbReference>
<dbReference type="Pfam" id="PF16094">
    <property type="entry name" value="PAC1"/>
    <property type="match status" value="1"/>
</dbReference>
<dbReference type="OrthoDB" id="17536at2759"/>
<dbReference type="KEGG" id="dfa:DFA_01177"/>
<dbReference type="STRING" id="1054147.F4PR96"/>
<dbReference type="GO" id="GO:0070628">
    <property type="term" value="F:proteasome binding"/>
    <property type="evidence" value="ECO:0007669"/>
    <property type="project" value="TreeGrafter"/>
</dbReference>
<dbReference type="Proteomes" id="UP000007797">
    <property type="component" value="Unassembled WGS sequence"/>
</dbReference>
<proteinExistence type="inferred from homology"/>
<comment type="similarity">
    <text evidence="1">Belongs to the PSMG1 family.</text>
</comment>
<keyword evidence="3" id="KW-0143">Chaperone</keyword>
<sequence>MNAFDIQPVRSRNWEVEEEEEETRQELQISQPYLKFNNESWKSVDLSNRVVIVSTSDAPSIFIRSTFTDLIEIGEIIIDDIKPIKSNEIIINNRCILYQSSSDKSVVFVICQYKVESDRAFNMTETIFGLFKTPQSVIVLDSLINTLYLSTDYRHPSPPFLRVVYTSSFQNVAQLGFIPLESPNLVERLTAGILSYIPAISLQNLVESSELSVASIANFEGAVAKLHPVFQSVQESSKNKERLALYRKMRDRRLEVRDRVIYLYLYLYINQPSPYIAVILINQSTTTGGQQLASLFN</sequence>
<keyword evidence="4" id="KW-0647">Proteasome</keyword>
<organism evidence="4 5">
    <name type="scientific">Cavenderia fasciculata</name>
    <name type="common">Slime mold</name>
    <name type="synonym">Dictyostelium fasciculatum</name>
    <dbReference type="NCBI Taxonomy" id="261658"/>
    <lineage>
        <taxon>Eukaryota</taxon>
        <taxon>Amoebozoa</taxon>
        <taxon>Evosea</taxon>
        <taxon>Eumycetozoa</taxon>
        <taxon>Dictyostelia</taxon>
        <taxon>Acytosteliales</taxon>
        <taxon>Cavenderiaceae</taxon>
        <taxon>Cavenderia</taxon>
    </lineage>
</organism>
<evidence type="ECO:0000256" key="3">
    <source>
        <dbReference type="ARBA" id="ARBA00023186"/>
    </source>
</evidence>
<evidence type="ECO:0000313" key="5">
    <source>
        <dbReference type="Proteomes" id="UP000007797"/>
    </source>
</evidence>
<evidence type="ECO:0000256" key="1">
    <source>
        <dbReference type="ARBA" id="ARBA00005261"/>
    </source>
</evidence>
<dbReference type="GO" id="GO:0080129">
    <property type="term" value="P:proteasome core complex assembly"/>
    <property type="evidence" value="ECO:0007669"/>
    <property type="project" value="TreeGrafter"/>
</dbReference>
<dbReference type="AlphaFoldDB" id="F4PR96"/>
<dbReference type="GO" id="GO:0000502">
    <property type="term" value="C:proteasome complex"/>
    <property type="evidence" value="ECO:0007669"/>
    <property type="project" value="UniProtKB-KW"/>
</dbReference>
<dbReference type="OMA" id="QAYESIC"/>
<keyword evidence="5" id="KW-1185">Reference proteome</keyword>
<evidence type="ECO:0000256" key="2">
    <source>
        <dbReference type="ARBA" id="ARBA00019180"/>
    </source>
</evidence>
<dbReference type="GeneID" id="14873303"/>
<name>F4PR96_CACFS</name>
<dbReference type="PANTHER" id="PTHR15069">
    <property type="entry name" value="PROTEASOME ASSEMBLY CHAPERONE 1"/>
    <property type="match status" value="1"/>
</dbReference>
<gene>
    <name evidence="4" type="primary">psmG1</name>
    <name evidence="4" type="ORF">DFA_01177</name>
</gene>
<dbReference type="GO" id="GO:0005783">
    <property type="term" value="C:endoplasmic reticulum"/>
    <property type="evidence" value="ECO:0007669"/>
    <property type="project" value="InterPro"/>
</dbReference>